<keyword evidence="3" id="KW-1185">Reference proteome</keyword>
<gene>
    <name evidence="2" type="ORF">BSTOLATCC_MIC14262</name>
</gene>
<sequence length="568" mass="64350">MRTSFIKDLNRSNELKPTHQFYESVRATTMEFPQESRSLKNRNASLDSRSNCIRPVNPEFETYQKISQERIKLLEKQLREISEQLAKMQKINRKLLEEKLQIDPVEMHYMVQELIVADFKKELIESQAEVEKNRMEAEKAKRKAEQLILENKKLEGSIKRYRKIIGDMTGTPRFNALTESLSNSYQDNFPPQLPNIKNGLVDSYKPPGTGMSSKSFDKPLHRILPMLESSISEISSSETFHSLLSHLAKTCKSILSCERCTIFLISPIIQQLYTTFFSNFHSINRVLLGTSWILIHTDPSADSSSPVFAKSSELIPGIRTPEEIVEPIMIHKHPIIAVQCQNSSKGFDLQDSRVLKIVLLQVRSCLKQFLLKDKETKLQVQLQDMSAVIAALSKARSHQALANTIDAILPKFFEFHTAGIIFVDKSEKEFFSFAYSRLGAEKYSSDTVWFPATMGLSGETFKSRSMKVYENVKKKNLYNPEVDNIANASDVSSLIMSCLPGPNDTIVGILQLSNKISGSISAKDIKLVGELSIVIGNLIVGVNEIDEAKELTVKMKKYFDSSKMEELT</sequence>
<dbReference type="EMBL" id="CAJZBQ010000014">
    <property type="protein sequence ID" value="CAG9315507.1"/>
    <property type="molecule type" value="Genomic_DNA"/>
</dbReference>
<evidence type="ECO:0000313" key="3">
    <source>
        <dbReference type="Proteomes" id="UP001162131"/>
    </source>
</evidence>
<dbReference type="InterPro" id="IPR029016">
    <property type="entry name" value="GAF-like_dom_sf"/>
</dbReference>
<name>A0AAU9IQT7_9CILI</name>
<organism evidence="2 3">
    <name type="scientific">Blepharisma stoltei</name>
    <dbReference type="NCBI Taxonomy" id="1481888"/>
    <lineage>
        <taxon>Eukaryota</taxon>
        <taxon>Sar</taxon>
        <taxon>Alveolata</taxon>
        <taxon>Ciliophora</taxon>
        <taxon>Postciliodesmatophora</taxon>
        <taxon>Heterotrichea</taxon>
        <taxon>Heterotrichida</taxon>
        <taxon>Blepharismidae</taxon>
        <taxon>Blepharisma</taxon>
    </lineage>
</organism>
<dbReference type="SUPFAM" id="SSF55781">
    <property type="entry name" value="GAF domain-like"/>
    <property type="match status" value="2"/>
</dbReference>
<reference evidence="2" key="1">
    <citation type="submission" date="2021-09" db="EMBL/GenBank/DDBJ databases">
        <authorList>
            <consortium name="AG Swart"/>
            <person name="Singh M."/>
            <person name="Singh A."/>
            <person name="Seah K."/>
            <person name="Emmerich C."/>
        </authorList>
    </citation>
    <scope>NUCLEOTIDE SEQUENCE</scope>
    <source>
        <strain evidence="2">ATCC30299</strain>
    </source>
</reference>
<dbReference type="Proteomes" id="UP001162131">
    <property type="component" value="Unassembled WGS sequence"/>
</dbReference>
<comment type="caution">
    <text evidence="2">The sequence shown here is derived from an EMBL/GenBank/DDBJ whole genome shotgun (WGS) entry which is preliminary data.</text>
</comment>
<feature type="coiled-coil region" evidence="1">
    <location>
        <begin position="64"/>
        <end position="164"/>
    </location>
</feature>
<proteinExistence type="predicted"/>
<dbReference type="Gene3D" id="3.30.450.40">
    <property type="match status" value="2"/>
</dbReference>
<evidence type="ECO:0000313" key="2">
    <source>
        <dbReference type="EMBL" id="CAG9315507.1"/>
    </source>
</evidence>
<evidence type="ECO:0008006" key="4">
    <source>
        <dbReference type="Google" id="ProtNLM"/>
    </source>
</evidence>
<protein>
    <recommendedName>
        <fullName evidence="4">GAF domain-containing protein</fullName>
    </recommendedName>
</protein>
<dbReference type="AlphaFoldDB" id="A0AAU9IQT7"/>
<keyword evidence="1" id="KW-0175">Coiled coil</keyword>
<evidence type="ECO:0000256" key="1">
    <source>
        <dbReference type="SAM" id="Coils"/>
    </source>
</evidence>
<accession>A0AAU9IQT7</accession>